<dbReference type="SUPFAM" id="SSF55144">
    <property type="entry name" value="LigT-like"/>
    <property type="match status" value="1"/>
</dbReference>
<dbReference type="RefSeq" id="WP_307226946.1">
    <property type="nucleotide sequence ID" value="NZ_JAUSVF010000001.1"/>
</dbReference>
<dbReference type="InterPro" id="IPR009097">
    <property type="entry name" value="Cyclic_Pdiesterase"/>
</dbReference>
<keyword evidence="2" id="KW-0436">Ligase</keyword>
<keyword evidence="1" id="KW-0378">Hydrolase</keyword>
<dbReference type="EMBL" id="JAUSVF010000001">
    <property type="protein sequence ID" value="MDQ0318684.1"/>
    <property type="molecule type" value="Genomic_DNA"/>
</dbReference>
<dbReference type="Pfam" id="PF13563">
    <property type="entry name" value="2_5_RNA_ligase2"/>
    <property type="match status" value="1"/>
</dbReference>
<dbReference type="PANTHER" id="PTHR35561:SF1">
    <property type="entry name" value="RNA 2',3'-CYCLIC PHOSPHODIESTERASE"/>
    <property type="match status" value="1"/>
</dbReference>
<name>A0ABU0BLQ5_9HYPH</name>
<organism evidence="2 3">
    <name type="scientific">Pararhizobium capsulatum DSM 1112</name>
    <dbReference type="NCBI Taxonomy" id="1121113"/>
    <lineage>
        <taxon>Bacteria</taxon>
        <taxon>Pseudomonadati</taxon>
        <taxon>Pseudomonadota</taxon>
        <taxon>Alphaproteobacteria</taxon>
        <taxon>Hyphomicrobiales</taxon>
        <taxon>Rhizobiaceae</taxon>
        <taxon>Rhizobium/Agrobacterium group</taxon>
        <taxon>Pararhizobium</taxon>
    </lineage>
</organism>
<reference evidence="2 3" key="1">
    <citation type="submission" date="2023-07" db="EMBL/GenBank/DDBJ databases">
        <title>Genomic Encyclopedia of Type Strains, Phase IV (KMG-IV): sequencing the most valuable type-strain genomes for metagenomic binning, comparative biology and taxonomic classification.</title>
        <authorList>
            <person name="Goeker M."/>
        </authorList>
    </citation>
    <scope>NUCLEOTIDE SEQUENCE [LARGE SCALE GENOMIC DNA]</scope>
    <source>
        <strain evidence="2 3">DSM 1112</strain>
    </source>
</reference>
<proteinExistence type="predicted"/>
<gene>
    <name evidence="2" type="ORF">QO002_000822</name>
</gene>
<dbReference type="InterPro" id="IPR004175">
    <property type="entry name" value="RNA_CPDase"/>
</dbReference>
<accession>A0ABU0BLQ5</accession>
<dbReference type="PANTHER" id="PTHR35561">
    <property type="entry name" value="RNA 2',3'-CYCLIC PHOSPHODIESTERASE"/>
    <property type="match status" value="1"/>
</dbReference>
<evidence type="ECO:0000256" key="1">
    <source>
        <dbReference type="ARBA" id="ARBA00022801"/>
    </source>
</evidence>
<evidence type="ECO:0000313" key="3">
    <source>
        <dbReference type="Proteomes" id="UP001230207"/>
    </source>
</evidence>
<dbReference type="Gene3D" id="3.90.1140.10">
    <property type="entry name" value="Cyclic phosphodiesterase"/>
    <property type="match status" value="1"/>
</dbReference>
<sequence>MLGQSGNENVRLEQASFWGEAPKRRGGGRFDERARSNLFLAVVPEQAAAHQACEIGHRLGREHRLSHTPRPLELLHVTLNPIGSYMTLSEADVFTVSDAMASVRAAPFEASFDRAASFSHGDRKLLVLGSAVRSEELMDLHVQLAKEMWGAGMTFTYNPRFMPHMTLSYGETAMPETMLAEPVRWMVREVVLIHSLVGEGRYEYLGRWPLSDDLERRAVG</sequence>
<dbReference type="Proteomes" id="UP001230207">
    <property type="component" value="Unassembled WGS sequence"/>
</dbReference>
<keyword evidence="3" id="KW-1185">Reference proteome</keyword>
<protein>
    <submittedName>
        <fullName evidence="2">2'-5' RNA ligase</fullName>
        <ecNumber evidence="2">6.5.1.-</ecNumber>
    </submittedName>
</protein>
<comment type="caution">
    <text evidence="2">The sequence shown here is derived from an EMBL/GenBank/DDBJ whole genome shotgun (WGS) entry which is preliminary data.</text>
</comment>
<dbReference type="GO" id="GO:0016874">
    <property type="term" value="F:ligase activity"/>
    <property type="evidence" value="ECO:0007669"/>
    <property type="project" value="UniProtKB-KW"/>
</dbReference>
<dbReference type="EC" id="6.5.1.-" evidence="2"/>
<evidence type="ECO:0000313" key="2">
    <source>
        <dbReference type="EMBL" id="MDQ0318684.1"/>
    </source>
</evidence>